<protein>
    <submittedName>
        <fullName evidence="1">C-GCAxxG-C-C family protein</fullName>
    </submittedName>
</protein>
<name>A0ABZ1BP58_9FIRM</name>
<evidence type="ECO:0000313" key="2">
    <source>
        <dbReference type="Proteomes" id="UP001333102"/>
    </source>
</evidence>
<organism evidence="1 2">
    <name type="scientific">Geochorda subterranea</name>
    <dbReference type="NCBI Taxonomy" id="3109564"/>
    <lineage>
        <taxon>Bacteria</taxon>
        <taxon>Bacillati</taxon>
        <taxon>Bacillota</taxon>
        <taxon>Limnochordia</taxon>
        <taxon>Limnochordales</taxon>
        <taxon>Geochordaceae</taxon>
        <taxon>Geochorda</taxon>
    </lineage>
</organism>
<reference evidence="2" key="1">
    <citation type="submission" date="2023-12" db="EMBL/GenBank/DDBJ databases">
        <title>Novel isolates from deep terrestrial aquifers shed light on the physiology and ecology of the class Limnochordia.</title>
        <authorList>
            <person name="Karnachuk O.V."/>
            <person name="Lukina A.P."/>
            <person name="Avakyan M.R."/>
            <person name="Kadnikov V."/>
            <person name="Begmatov S."/>
            <person name="Beletsky A.V."/>
            <person name="Mardanov A.V."/>
            <person name="Ravin N.V."/>
        </authorList>
    </citation>
    <scope>NUCLEOTIDE SEQUENCE [LARGE SCALE GENOMIC DNA]</scope>
    <source>
        <strain evidence="2">LN</strain>
    </source>
</reference>
<dbReference type="Proteomes" id="UP001333102">
    <property type="component" value="Chromosome"/>
</dbReference>
<dbReference type="PROSITE" id="PS51318">
    <property type="entry name" value="TAT"/>
    <property type="match status" value="1"/>
</dbReference>
<evidence type="ECO:0000313" key="1">
    <source>
        <dbReference type="EMBL" id="WRP14346.1"/>
    </source>
</evidence>
<dbReference type="InterPro" id="IPR036280">
    <property type="entry name" value="Multihaem_cyt_sf"/>
</dbReference>
<dbReference type="InterPro" id="IPR010181">
    <property type="entry name" value="CGCAxxGCC_motif"/>
</dbReference>
<dbReference type="EMBL" id="CP141614">
    <property type="protein sequence ID" value="WRP14346.1"/>
    <property type="molecule type" value="Genomic_DNA"/>
</dbReference>
<proteinExistence type="predicted"/>
<dbReference type="Pfam" id="PF09719">
    <property type="entry name" value="C_GCAxxG_C_C"/>
    <property type="match status" value="1"/>
</dbReference>
<accession>A0ABZ1BP58</accession>
<dbReference type="InterPro" id="IPR006311">
    <property type="entry name" value="TAT_signal"/>
</dbReference>
<sequence>MTPEPVRALDALPVSRRDLLVGTGAFAAGAALAALFGRPSVAGATGVPPWPWPYRPLDPDTVAQAGYEGYWQGGCMYGAAKAIIGQLAQVIGHPYTLVPLDMFRYGAGGFAGWGTLCGALNGAGAAVALVTPKEAHSQILGELTGWYTQTAFPIYRPVGQGALTTSVAGSPLCHVSVSKWCAAARAREDSQERKERCARLTGDVAAQATRLLNAYHRGTFAPAFALSPETAGCLDCHGAAGMSDTLGKMECVDCHTPHT</sequence>
<gene>
    <name evidence="1" type="ORF">VLY81_13135</name>
</gene>
<keyword evidence="2" id="KW-1185">Reference proteome</keyword>
<dbReference type="SUPFAM" id="SSF48695">
    <property type="entry name" value="Multiheme cytochromes"/>
    <property type="match status" value="1"/>
</dbReference>
<dbReference type="RefSeq" id="WP_324668662.1">
    <property type="nucleotide sequence ID" value="NZ_CP141614.1"/>
</dbReference>